<dbReference type="Proteomes" id="UP001279734">
    <property type="component" value="Unassembled WGS sequence"/>
</dbReference>
<proteinExistence type="predicted"/>
<gene>
    <name evidence="1" type="ORF">Nepgr_026525</name>
</gene>
<sequence>MEVGTPESIKVMEFGEPELTLEPAKVGSPKRHVDASVTTALQEIDQRETEILPECIAALPPPGRCGTGSPTKGVDILLQPLGMEEAAAPSEALSASLSKVASRSTIISFAQV</sequence>
<accession>A0AAD3T8F1</accession>
<dbReference type="AlphaFoldDB" id="A0AAD3T8F1"/>
<dbReference type="EMBL" id="BSYO01000028">
    <property type="protein sequence ID" value="GMH24682.1"/>
    <property type="molecule type" value="Genomic_DNA"/>
</dbReference>
<comment type="caution">
    <text evidence="1">The sequence shown here is derived from an EMBL/GenBank/DDBJ whole genome shotgun (WGS) entry which is preliminary data.</text>
</comment>
<evidence type="ECO:0000313" key="2">
    <source>
        <dbReference type="Proteomes" id="UP001279734"/>
    </source>
</evidence>
<name>A0AAD3T8F1_NEPGR</name>
<organism evidence="1 2">
    <name type="scientific">Nepenthes gracilis</name>
    <name type="common">Slender pitcher plant</name>
    <dbReference type="NCBI Taxonomy" id="150966"/>
    <lineage>
        <taxon>Eukaryota</taxon>
        <taxon>Viridiplantae</taxon>
        <taxon>Streptophyta</taxon>
        <taxon>Embryophyta</taxon>
        <taxon>Tracheophyta</taxon>
        <taxon>Spermatophyta</taxon>
        <taxon>Magnoliopsida</taxon>
        <taxon>eudicotyledons</taxon>
        <taxon>Gunneridae</taxon>
        <taxon>Pentapetalae</taxon>
        <taxon>Caryophyllales</taxon>
        <taxon>Nepenthaceae</taxon>
        <taxon>Nepenthes</taxon>
    </lineage>
</organism>
<keyword evidence="2" id="KW-1185">Reference proteome</keyword>
<evidence type="ECO:0000313" key="1">
    <source>
        <dbReference type="EMBL" id="GMH24682.1"/>
    </source>
</evidence>
<protein>
    <submittedName>
        <fullName evidence="1">Uncharacterized protein</fullName>
    </submittedName>
</protein>
<reference evidence="1" key="1">
    <citation type="submission" date="2023-05" db="EMBL/GenBank/DDBJ databases">
        <title>Nepenthes gracilis genome sequencing.</title>
        <authorList>
            <person name="Fukushima K."/>
        </authorList>
    </citation>
    <scope>NUCLEOTIDE SEQUENCE</scope>
    <source>
        <strain evidence="1">SING2019-196</strain>
    </source>
</reference>